<gene>
    <name evidence="2" type="ORF">METEAL_23000</name>
</gene>
<accession>A0AA48GWG8</accession>
<dbReference type="InterPro" id="IPR043472">
    <property type="entry name" value="Macro_dom-like"/>
</dbReference>
<evidence type="ECO:0000313" key="3">
    <source>
        <dbReference type="Proteomes" id="UP001238179"/>
    </source>
</evidence>
<dbReference type="PANTHER" id="PTHR11106:SF27">
    <property type="entry name" value="MACRO DOMAIN-CONTAINING PROTEIN"/>
    <property type="match status" value="1"/>
</dbReference>
<dbReference type="InterPro" id="IPR002589">
    <property type="entry name" value="Macro_dom"/>
</dbReference>
<dbReference type="SMART" id="SM00506">
    <property type="entry name" value="A1pp"/>
    <property type="match status" value="1"/>
</dbReference>
<evidence type="ECO:0000259" key="1">
    <source>
        <dbReference type="PROSITE" id="PS51154"/>
    </source>
</evidence>
<dbReference type="PANTHER" id="PTHR11106">
    <property type="entry name" value="GANGLIOSIDE INDUCED DIFFERENTIATION ASSOCIATED PROTEIN 2-RELATED"/>
    <property type="match status" value="1"/>
</dbReference>
<feature type="domain" description="Macro" evidence="1">
    <location>
        <begin position="1"/>
        <end position="172"/>
    </location>
</feature>
<dbReference type="RefSeq" id="WP_316411768.1">
    <property type="nucleotide sequence ID" value="NZ_AP027080.1"/>
</dbReference>
<dbReference type="PROSITE" id="PS51154">
    <property type="entry name" value="MACRO"/>
    <property type="match status" value="1"/>
</dbReference>
<dbReference type="Gene3D" id="3.40.220.10">
    <property type="entry name" value="Leucine Aminopeptidase, subunit E, domain 1"/>
    <property type="match status" value="1"/>
</dbReference>
<reference evidence="3" key="1">
    <citation type="journal article" date="2023" name="Int. J. Syst. Evol. Microbiol.">
        <title>Mesoterricola silvestris gen. nov., sp. nov., Mesoterricola sediminis sp. nov., Geothrix oryzae sp. nov., Geothrix edaphica sp. nov., Geothrix rubra sp. nov., and Geothrix limicola sp. nov., six novel members of Acidobacteriota isolated from soils.</title>
        <authorList>
            <person name="Itoh H."/>
            <person name="Sugisawa Y."/>
            <person name="Mise K."/>
            <person name="Xu Z."/>
            <person name="Kuniyasu M."/>
            <person name="Ushijima N."/>
            <person name="Kawano K."/>
            <person name="Kobayashi E."/>
            <person name="Shiratori Y."/>
            <person name="Masuda Y."/>
            <person name="Senoo K."/>
        </authorList>
    </citation>
    <scope>NUCLEOTIDE SEQUENCE [LARGE SCALE GENOMIC DNA]</scope>
    <source>
        <strain evidence="3">W79</strain>
    </source>
</reference>
<dbReference type="EMBL" id="AP027080">
    <property type="protein sequence ID" value="BDU73126.1"/>
    <property type="molecule type" value="Genomic_DNA"/>
</dbReference>
<dbReference type="Pfam" id="PF01661">
    <property type="entry name" value="Macro"/>
    <property type="match status" value="1"/>
</dbReference>
<proteinExistence type="predicted"/>
<keyword evidence="3" id="KW-1185">Reference proteome</keyword>
<evidence type="ECO:0000313" key="2">
    <source>
        <dbReference type="EMBL" id="BDU73126.1"/>
    </source>
</evidence>
<organism evidence="2 3">
    <name type="scientific">Mesoterricola silvestris</name>
    <dbReference type="NCBI Taxonomy" id="2927979"/>
    <lineage>
        <taxon>Bacteria</taxon>
        <taxon>Pseudomonadati</taxon>
        <taxon>Acidobacteriota</taxon>
        <taxon>Holophagae</taxon>
        <taxon>Holophagales</taxon>
        <taxon>Holophagaceae</taxon>
        <taxon>Mesoterricola</taxon>
    </lineage>
</organism>
<protein>
    <submittedName>
        <fullName evidence="2">RNase III inhibitor</fullName>
    </submittedName>
</protein>
<name>A0AA48GWG8_9BACT</name>
<dbReference type="SUPFAM" id="SSF52949">
    <property type="entry name" value="Macro domain-like"/>
    <property type="match status" value="1"/>
</dbReference>
<dbReference type="Proteomes" id="UP001238179">
    <property type="component" value="Chromosome"/>
</dbReference>
<dbReference type="KEGG" id="msil:METEAL_23000"/>
<dbReference type="AlphaFoldDB" id="A0AA48GWG8"/>
<sequence length="173" mass="17846">MVSRLKLQLGDITAMDTEAVVNSTDETLAAGGPVHVAIHRAAGPGLEAECQGVGDCPPGEARLTGGHNLASPYVIHTVAPTWQDGGGAETEILASCYVSALTLAKAHGIRSVAFPSIGSGIQPQIPLEVAAPVAVKAILGFLDANELPAQVFMVCFNAQTYQAHQKALKEALP</sequence>